<dbReference type="PANTHER" id="PTHR33392">
    <property type="entry name" value="POLYISOPRENYL-TEICHOIC ACID--PEPTIDOGLYCAN TEICHOIC ACID TRANSFERASE TAGU"/>
    <property type="match status" value="1"/>
</dbReference>
<dbReference type="STRING" id="1120976.SAMN03080606_02692"/>
<protein>
    <submittedName>
        <fullName evidence="4">Transcriptional attenuator, LytR family</fullName>
    </submittedName>
</protein>
<feature type="domain" description="LytR/CpsA/Psr regulator C-terminal" evidence="3">
    <location>
        <begin position="304"/>
        <end position="389"/>
    </location>
</feature>
<dbReference type="EMBL" id="FMUS01000018">
    <property type="protein sequence ID" value="SCY84213.1"/>
    <property type="molecule type" value="Genomic_DNA"/>
</dbReference>
<dbReference type="RefSeq" id="WP_091544352.1">
    <property type="nucleotide sequence ID" value="NZ_FMUS01000018.1"/>
</dbReference>
<evidence type="ECO:0000259" key="2">
    <source>
        <dbReference type="Pfam" id="PF03816"/>
    </source>
</evidence>
<dbReference type="InterPro" id="IPR004474">
    <property type="entry name" value="LytR_CpsA_psr"/>
</dbReference>
<organism evidence="4 5">
    <name type="scientific">Alkaliphilus peptidifermentans DSM 18978</name>
    <dbReference type="NCBI Taxonomy" id="1120976"/>
    <lineage>
        <taxon>Bacteria</taxon>
        <taxon>Bacillati</taxon>
        <taxon>Bacillota</taxon>
        <taxon>Clostridia</taxon>
        <taxon>Peptostreptococcales</taxon>
        <taxon>Natronincolaceae</taxon>
        <taxon>Alkaliphilus</taxon>
    </lineage>
</organism>
<dbReference type="Gene3D" id="3.30.70.2390">
    <property type="match status" value="1"/>
</dbReference>
<reference evidence="4 5" key="1">
    <citation type="submission" date="2016-10" db="EMBL/GenBank/DDBJ databases">
        <authorList>
            <person name="de Groot N.N."/>
        </authorList>
    </citation>
    <scope>NUCLEOTIDE SEQUENCE [LARGE SCALE GENOMIC DNA]</scope>
    <source>
        <strain evidence="4 5">DSM 18978</strain>
    </source>
</reference>
<gene>
    <name evidence="4" type="ORF">SAMN03080606_02692</name>
</gene>
<dbReference type="OrthoDB" id="305468at2"/>
<name>A0A1G5J765_9FIRM</name>
<dbReference type="Pfam" id="PF03816">
    <property type="entry name" value="LytR_cpsA_psr"/>
    <property type="match status" value="1"/>
</dbReference>
<dbReference type="Gene3D" id="3.40.630.190">
    <property type="entry name" value="LCP protein"/>
    <property type="match status" value="1"/>
</dbReference>
<sequence>MTKGKKLIIIVLILLMVSAFPLGVLLNKITASGFDDSGFLSYFSKKDDKINILVFGVDALNKDSVRRSRSDSIMLFSMNSSGKDPVLISIPRDTIVDIPGRQRPEKVNHAHAYGDVELLVETVENLFDIKIDHFIRVNYKAVEEMVDALGGVEIDVPMDMRYNDPYDKPPLHINISKGLQILDGKNSVHFLRFRKGYANQDLGRIEAQQNFVVALKKKVLSPSVIPKIPQLIEIFHEHVDTNITQGAMLKLSSNFIKFNQEELTRFTLPGNARTVNGVAGYFVDEEELKRIKIELSEDKQTVGRVAVLNGCGVKNIATKYASKLEDENISIESIGNHENYDVEVSFIEFRQPFKKQAQEMGKLLGIKDIRESDSLAEGEFDINVIIGKDLDI</sequence>
<dbReference type="Pfam" id="PF13399">
    <property type="entry name" value="LytR_C"/>
    <property type="match status" value="1"/>
</dbReference>
<dbReference type="AlphaFoldDB" id="A0A1G5J765"/>
<dbReference type="Proteomes" id="UP000198636">
    <property type="component" value="Unassembled WGS sequence"/>
</dbReference>
<proteinExistence type="inferred from homology"/>
<dbReference type="InterPro" id="IPR050922">
    <property type="entry name" value="LytR/CpsA/Psr_CW_biosynth"/>
</dbReference>
<evidence type="ECO:0000259" key="3">
    <source>
        <dbReference type="Pfam" id="PF13399"/>
    </source>
</evidence>
<comment type="similarity">
    <text evidence="1">Belongs to the LytR/CpsA/Psr (LCP) family.</text>
</comment>
<dbReference type="InterPro" id="IPR027381">
    <property type="entry name" value="LytR/CpsA/Psr_C"/>
</dbReference>
<evidence type="ECO:0000313" key="5">
    <source>
        <dbReference type="Proteomes" id="UP000198636"/>
    </source>
</evidence>
<feature type="domain" description="Cell envelope-related transcriptional attenuator" evidence="2">
    <location>
        <begin position="69"/>
        <end position="220"/>
    </location>
</feature>
<evidence type="ECO:0000256" key="1">
    <source>
        <dbReference type="ARBA" id="ARBA00006068"/>
    </source>
</evidence>
<dbReference type="NCBIfam" id="TIGR00350">
    <property type="entry name" value="lytR_cpsA_psr"/>
    <property type="match status" value="1"/>
</dbReference>
<evidence type="ECO:0000313" key="4">
    <source>
        <dbReference type="EMBL" id="SCY84213.1"/>
    </source>
</evidence>
<keyword evidence="5" id="KW-1185">Reference proteome</keyword>
<dbReference type="PANTHER" id="PTHR33392:SF6">
    <property type="entry name" value="POLYISOPRENYL-TEICHOIC ACID--PEPTIDOGLYCAN TEICHOIC ACID TRANSFERASE TAGU"/>
    <property type="match status" value="1"/>
</dbReference>
<accession>A0A1G5J765</accession>